<dbReference type="OrthoDB" id="7774278at2"/>
<dbReference type="RefSeq" id="WP_149635366.1">
    <property type="nucleotide sequence ID" value="NZ_VNIP01000008.1"/>
</dbReference>
<dbReference type="Proteomes" id="UP000323608">
    <property type="component" value="Unassembled WGS sequence"/>
</dbReference>
<dbReference type="PROSITE" id="PS50110">
    <property type="entry name" value="RESPONSE_REGULATORY"/>
    <property type="match status" value="1"/>
</dbReference>
<dbReference type="AlphaFoldDB" id="A0A5B0VZF3"/>
<evidence type="ECO:0000313" key="3">
    <source>
        <dbReference type="EMBL" id="KAA1180110.1"/>
    </source>
</evidence>
<dbReference type="EMBL" id="VNIP01000008">
    <property type="protein sequence ID" value="KAA1180110.1"/>
    <property type="molecule type" value="Genomic_DNA"/>
</dbReference>
<protein>
    <submittedName>
        <fullName evidence="3">Response regulator</fullName>
    </submittedName>
</protein>
<accession>A0A5B0VZF3</accession>
<keyword evidence="1" id="KW-0597">Phosphoprotein</keyword>
<evidence type="ECO:0000256" key="1">
    <source>
        <dbReference type="PROSITE-ProRule" id="PRU00169"/>
    </source>
</evidence>
<gene>
    <name evidence="3" type="ORF">FP026_14750</name>
</gene>
<name>A0A5B0VZF3_RHITR</name>
<dbReference type="InterPro" id="IPR001789">
    <property type="entry name" value="Sig_transdc_resp-reg_receiver"/>
</dbReference>
<dbReference type="Gene3D" id="3.40.50.2300">
    <property type="match status" value="1"/>
</dbReference>
<dbReference type="SUPFAM" id="SSF52172">
    <property type="entry name" value="CheY-like"/>
    <property type="match status" value="1"/>
</dbReference>
<organism evidence="3 4">
    <name type="scientific">Rhizobium tropici</name>
    <dbReference type="NCBI Taxonomy" id="398"/>
    <lineage>
        <taxon>Bacteria</taxon>
        <taxon>Pseudomonadati</taxon>
        <taxon>Pseudomonadota</taxon>
        <taxon>Alphaproteobacteria</taxon>
        <taxon>Hyphomicrobiales</taxon>
        <taxon>Rhizobiaceae</taxon>
        <taxon>Rhizobium/Agrobacterium group</taxon>
        <taxon>Rhizobium</taxon>
    </lineage>
</organism>
<evidence type="ECO:0000313" key="4">
    <source>
        <dbReference type="Proteomes" id="UP000323608"/>
    </source>
</evidence>
<dbReference type="GO" id="GO:0000160">
    <property type="term" value="P:phosphorelay signal transduction system"/>
    <property type="evidence" value="ECO:0007669"/>
    <property type="project" value="InterPro"/>
</dbReference>
<sequence length="130" mass="14458">MDNLTAPYSQMFRGKRLLIVEDSYFLADEARQKLQELGAIIVGPVDDIEHAVELIEVGAADVAILDLHLVTERAFSLVERLEKQRLRYVFALGHEPAGAMADFTGFVLCKKSVAMEHIAKALFGNGKRDI</sequence>
<feature type="modified residue" description="4-aspartylphosphate" evidence="1">
    <location>
        <position position="66"/>
    </location>
</feature>
<comment type="caution">
    <text evidence="3">The sequence shown here is derived from an EMBL/GenBank/DDBJ whole genome shotgun (WGS) entry which is preliminary data.</text>
</comment>
<evidence type="ECO:0000259" key="2">
    <source>
        <dbReference type="PROSITE" id="PS50110"/>
    </source>
</evidence>
<feature type="domain" description="Response regulatory" evidence="2">
    <location>
        <begin position="16"/>
        <end position="130"/>
    </location>
</feature>
<proteinExistence type="predicted"/>
<dbReference type="InterPro" id="IPR011006">
    <property type="entry name" value="CheY-like_superfamily"/>
</dbReference>
<reference evidence="3 4" key="1">
    <citation type="submission" date="2019-07" db="EMBL/GenBank/DDBJ databases">
        <title>The Draft Genome Sequence of Rhizobium tropici SARCC-755 Associated with Superior Nodulation on Pigeonpea (Cajanus cajan (L.) Millsp.).</title>
        <authorList>
            <person name="Bopape F.L."/>
            <person name="Hassen A.I."/>
            <person name="Swanevelder Z.H."/>
            <person name="Gwata E.T."/>
        </authorList>
    </citation>
    <scope>NUCLEOTIDE SEQUENCE [LARGE SCALE GENOMIC DNA]</scope>
    <source>
        <strain evidence="3 4">SARCC-755</strain>
    </source>
</reference>